<protein>
    <submittedName>
        <fullName evidence="1">Helix-turn-helix domain-containing protein</fullName>
    </submittedName>
</protein>
<reference evidence="1" key="1">
    <citation type="submission" date="2024-03" db="EMBL/GenBank/DDBJ databases">
        <title>Deinococcus weizhi sp. nov., isolated from human skin.</title>
        <authorList>
            <person name="Wei Z."/>
            <person name="Tian F."/>
            <person name="Yang C."/>
            <person name="Xin L.T."/>
            <person name="Wen Z.J."/>
            <person name="Lan K.C."/>
            <person name="Yu L."/>
            <person name="Zhe W."/>
            <person name="Dan F.D."/>
            <person name="Jun W."/>
            <person name="Rui Z."/>
            <person name="Yong X.J."/>
            <person name="Ting Y."/>
            <person name="Wei X."/>
            <person name="Xu Z.G."/>
            <person name="Xin Z."/>
            <person name="Dong F.G."/>
            <person name="Ni X.M."/>
            <person name="Zheng M.G."/>
            <person name="Chun Y."/>
            <person name="Qian W.X."/>
        </authorList>
    </citation>
    <scope>NUCLEOTIDE SEQUENCE</scope>
    <source>
        <strain evidence="1">VB142</strain>
    </source>
</reference>
<dbReference type="RefSeq" id="WP_339095385.1">
    <property type="nucleotide sequence ID" value="NZ_CP149782.1"/>
</dbReference>
<sequence>MPKTYTVRREEELLTLLHPHYGFHLLGQFAEATTASEAARRMGESASKISYHVGKLQELGLLEAAEGEGRGQKLQAVATRFVLAPDLLPLLSSETVRPLLTALTEAFLTSASREEADPAREYVLMDLARDAATSLAPDWQTERRGVLVQQFRLPRERYAALMTDLQQRLQREVDTASDDKQGGWHTVALIGFPGMLLPMSDKQQ</sequence>
<accession>A0AAU6Q0J3</accession>
<dbReference type="Pfam" id="PF12840">
    <property type="entry name" value="HTH_20"/>
    <property type="match status" value="1"/>
</dbReference>
<gene>
    <name evidence="1" type="ORF">WDJ50_12195</name>
</gene>
<name>A0AAU6Q0J3_9DEIO</name>
<dbReference type="InterPro" id="IPR036388">
    <property type="entry name" value="WH-like_DNA-bd_sf"/>
</dbReference>
<dbReference type="SUPFAM" id="SSF46785">
    <property type="entry name" value="Winged helix' DNA-binding domain"/>
    <property type="match status" value="1"/>
</dbReference>
<evidence type="ECO:0000313" key="1">
    <source>
        <dbReference type="EMBL" id="WYF44158.1"/>
    </source>
</evidence>
<dbReference type="InterPro" id="IPR036390">
    <property type="entry name" value="WH_DNA-bd_sf"/>
</dbReference>
<organism evidence="1">
    <name type="scientific">Deinococcus sp. VB142</name>
    <dbReference type="NCBI Taxonomy" id="3112952"/>
    <lineage>
        <taxon>Bacteria</taxon>
        <taxon>Thermotogati</taxon>
        <taxon>Deinococcota</taxon>
        <taxon>Deinococci</taxon>
        <taxon>Deinococcales</taxon>
        <taxon>Deinococcaceae</taxon>
        <taxon>Deinococcus</taxon>
    </lineage>
</organism>
<dbReference type="Gene3D" id="1.10.10.10">
    <property type="entry name" value="Winged helix-like DNA-binding domain superfamily/Winged helix DNA-binding domain"/>
    <property type="match status" value="1"/>
</dbReference>
<dbReference type="AlphaFoldDB" id="A0AAU6Q0J3"/>
<proteinExistence type="predicted"/>
<dbReference type="EMBL" id="CP149782">
    <property type="protein sequence ID" value="WYF44158.1"/>
    <property type="molecule type" value="Genomic_DNA"/>
</dbReference>